<proteinExistence type="predicted"/>
<dbReference type="PROSITE" id="PS51169">
    <property type="entry name" value="CHORISMATE_MUT_3"/>
    <property type="match status" value="1"/>
</dbReference>
<feature type="domain" description="Chorismate mutase" evidence="11">
    <location>
        <begin position="152"/>
        <end position="261"/>
    </location>
</feature>
<keyword evidence="5" id="KW-0963">Cytoplasm</keyword>
<dbReference type="Pfam" id="PF01817">
    <property type="entry name" value="CM_2"/>
    <property type="match status" value="1"/>
</dbReference>
<dbReference type="GO" id="GO:0004106">
    <property type="term" value="F:chorismate mutase activity"/>
    <property type="evidence" value="ECO:0007669"/>
    <property type="project" value="UniProtKB-UniRule"/>
</dbReference>
<dbReference type="GO" id="GO:0009073">
    <property type="term" value="P:aromatic amino acid family biosynthetic process"/>
    <property type="evidence" value="ECO:0007669"/>
    <property type="project" value="UniProtKB-UniRule"/>
</dbReference>
<dbReference type="NCBIfam" id="TIGR01802">
    <property type="entry name" value="CM_pl-yst"/>
    <property type="match status" value="1"/>
</dbReference>
<dbReference type="InterPro" id="IPR037039">
    <property type="entry name" value="CM_AroQ_sf_eucaryotic"/>
</dbReference>
<comment type="caution">
    <text evidence="12">The sequence shown here is derived from an EMBL/GenBank/DDBJ whole genome shotgun (WGS) entry which is preliminary data.</text>
</comment>
<comment type="subcellular location">
    <subcellularLocation>
        <location evidence="2">Cytoplasm</location>
    </subcellularLocation>
</comment>
<sequence length="270" mass="30932">MMVYRFGWVLVLIICSIVRCKGDYTLNSVREFLVREEDSIIFGLIQRANFPLNANTYLLNSSILPSSNGSSLLDFVVINTEAVQAKGGRYQNPQENPFFPEKLPASLVKPYPVEKFLHAGAASININKSIWKFYLDELLVKWFDTILEDGNYAQTAASDLSLLQVISRRIHYGKFVAEVKFRDSPKKYEPLIRAKDKEGLIKLLTDKSVEEKVIKRVEEKAKVYGKEVTLNDKNDTKYKVDPLVVTTLYKKLLIPLTKEVEVEYLLSRLD</sequence>
<comment type="pathway">
    <text evidence="3">Metabolic intermediate biosynthesis; prephenate biosynthesis; prephenate from chorismate: step 1/1.</text>
</comment>
<evidence type="ECO:0000256" key="6">
    <source>
        <dbReference type="ARBA" id="ARBA00022605"/>
    </source>
</evidence>
<keyword evidence="8 9" id="KW-0413">Isomerase</keyword>
<dbReference type="GO" id="GO:0046417">
    <property type="term" value="P:chorismate metabolic process"/>
    <property type="evidence" value="ECO:0007669"/>
    <property type="project" value="InterPro"/>
</dbReference>
<dbReference type="AlphaFoldDB" id="A0AAV1XNH9"/>
<evidence type="ECO:0000313" key="12">
    <source>
        <dbReference type="EMBL" id="CAL0323193.1"/>
    </source>
</evidence>
<organism evidence="12 13">
    <name type="scientific">Lupinus luteus</name>
    <name type="common">European yellow lupine</name>
    <dbReference type="NCBI Taxonomy" id="3873"/>
    <lineage>
        <taxon>Eukaryota</taxon>
        <taxon>Viridiplantae</taxon>
        <taxon>Streptophyta</taxon>
        <taxon>Embryophyta</taxon>
        <taxon>Tracheophyta</taxon>
        <taxon>Spermatophyta</taxon>
        <taxon>Magnoliopsida</taxon>
        <taxon>eudicotyledons</taxon>
        <taxon>Gunneridae</taxon>
        <taxon>Pentapetalae</taxon>
        <taxon>rosids</taxon>
        <taxon>fabids</taxon>
        <taxon>Fabales</taxon>
        <taxon>Fabaceae</taxon>
        <taxon>Papilionoideae</taxon>
        <taxon>50 kb inversion clade</taxon>
        <taxon>genistoids sensu lato</taxon>
        <taxon>core genistoids</taxon>
        <taxon>Genisteae</taxon>
        <taxon>Lupinus</taxon>
    </lineage>
</organism>
<dbReference type="InterPro" id="IPR002701">
    <property type="entry name" value="CM_II_prokaryot"/>
</dbReference>
<feature type="chain" id="PRO_5043651431" description="Chorismate mutase" evidence="10">
    <location>
        <begin position="23"/>
        <end position="270"/>
    </location>
</feature>
<reference evidence="12 13" key="1">
    <citation type="submission" date="2024-03" db="EMBL/GenBank/DDBJ databases">
        <authorList>
            <person name="Martinez-Hernandez J."/>
        </authorList>
    </citation>
    <scope>NUCLEOTIDE SEQUENCE [LARGE SCALE GENOMIC DNA]</scope>
</reference>
<dbReference type="PANTHER" id="PTHR21145">
    <property type="entry name" value="CHORISMATE MUTASE"/>
    <property type="match status" value="1"/>
</dbReference>
<dbReference type="Gene3D" id="1.10.590.10">
    <property type="entry name" value="Chorismate mutase, AroQ class superfamily, eukaryotic"/>
    <property type="match status" value="1"/>
</dbReference>
<evidence type="ECO:0000256" key="7">
    <source>
        <dbReference type="ARBA" id="ARBA00023141"/>
    </source>
</evidence>
<evidence type="ECO:0000256" key="9">
    <source>
        <dbReference type="PIRNR" id="PIRNR017318"/>
    </source>
</evidence>
<dbReference type="GO" id="GO:0005737">
    <property type="term" value="C:cytoplasm"/>
    <property type="evidence" value="ECO:0007669"/>
    <property type="project" value="UniProtKB-SubCell"/>
</dbReference>
<evidence type="ECO:0000256" key="10">
    <source>
        <dbReference type="SAM" id="SignalP"/>
    </source>
</evidence>
<feature type="signal peptide" evidence="10">
    <location>
        <begin position="1"/>
        <end position="22"/>
    </location>
</feature>
<dbReference type="InterPro" id="IPR008238">
    <property type="entry name" value="Chorismate_mutase_AroQ_euk"/>
</dbReference>
<keyword evidence="7 9" id="KW-0057">Aromatic amino acid biosynthesis</keyword>
<dbReference type="SUPFAM" id="SSF48600">
    <property type="entry name" value="Chorismate mutase II"/>
    <property type="match status" value="1"/>
</dbReference>
<evidence type="ECO:0000256" key="1">
    <source>
        <dbReference type="ARBA" id="ARBA00000824"/>
    </source>
</evidence>
<accession>A0AAV1XNH9</accession>
<dbReference type="InterPro" id="IPR036263">
    <property type="entry name" value="Chorismate_II_sf"/>
</dbReference>
<comment type="catalytic activity">
    <reaction evidence="1 9">
        <text>chorismate = prephenate</text>
        <dbReference type="Rhea" id="RHEA:13897"/>
        <dbReference type="ChEBI" id="CHEBI:29748"/>
        <dbReference type="ChEBI" id="CHEBI:29934"/>
        <dbReference type="EC" id="5.4.99.5"/>
    </reaction>
</comment>
<evidence type="ECO:0000256" key="8">
    <source>
        <dbReference type="ARBA" id="ARBA00023235"/>
    </source>
</evidence>
<dbReference type="PANTHER" id="PTHR21145:SF12">
    <property type="entry name" value="CHORISMATE MUTASE"/>
    <property type="match status" value="1"/>
</dbReference>
<keyword evidence="10" id="KW-0732">Signal</keyword>
<keyword evidence="6 9" id="KW-0028">Amino-acid biosynthesis</keyword>
<evidence type="ECO:0000259" key="11">
    <source>
        <dbReference type="Pfam" id="PF01817"/>
    </source>
</evidence>
<dbReference type="EMBL" id="CAXHTB010000017">
    <property type="protein sequence ID" value="CAL0323193.1"/>
    <property type="molecule type" value="Genomic_DNA"/>
</dbReference>
<keyword evidence="13" id="KW-1185">Reference proteome</keyword>
<evidence type="ECO:0000313" key="13">
    <source>
        <dbReference type="Proteomes" id="UP001497480"/>
    </source>
</evidence>
<dbReference type="PIRSF" id="PIRSF017318">
    <property type="entry name" value="Chor_mut_AroQ_eu"/>
    <property type="match status" value="1"/>
</dbReference>
<dbReference type="Proteomes" id="UP001497480">
    <property type="component" value="Unassembled WGS sequence"/>
</dbReference>
<evidence type="ECO:0000256" key="2">
    <source>
        <dbReference type="ARBA" id="ARBA00004496"/>
    </source>
</evidence>
<dbReference type="EC" id="5.4.99.5" evidence="4 9"/>
<evidence type="ECO:0000256" key="5">
    <source>
        <dbReference type="ARBA" id="ARBA00022490"/>
    </source>
</evidence>
<protein>
    <recommendedName>
        <fullName evidence="4 9">Chorismate mutase</fullName>
        <ecNumber evidence="4 9">5.4.99.5</ecNumber>
    </recommendedName>
</protein>
<gene>
    <name evidence="12" type="ORF">LLUT_LOCUS24253</name>
</gene>
<evidence type="ECO:0000256" key="4">
    <source>
        <dbReference type="ARBA" id="ARBA00012404"/>
    </source>
</evidence>
<evidence type="ECO:0000256" key="3">
    <source>
        <dbReference type="ARBA" id="ARBA00004817"/>
    </source>
</evidence>
<name>A0AAV1XNH9_LUPLU</name>
<dbReference type="GO" id="GO:0008652">
    <property type="term" value="P:amino acid biosynthetic process"/>
    <property type="evidence" value="ECO:0007669"/>
    <property type="project" value="UniProtKB-KW"/>
</dbReference>